<comment type="caution">
    <text evidence="5">The sequence shown here is derived from an EMBL/GenBank/DDBJ whole genome shotgun (WGS) entry which is preliminary data.</text>
</comment>
<reference evidence="5 6" key="1">
    <citation type="submission" date="2024-10" db="EMBL/GenBank/DDBJ databases">
        <authorList>
            <person name="Kim D."/>
        </authorList>
    </citation>
    <scope>NUCLEOTIDE SEQUENCE [LARGE SCALE GENOMIC DNA]</scope>
    <source>
        <strain evidence="5">Taebaek</strain>
    </source>
</reference>
<dbReference type="Proteomes" id="UP001620645">
    <property type="component" value="Unassembled WGS sequence"/>
</dbReference>
<keyword evidence="1" id="KW-0677">Repeat</keyword>
<dbReference type="SMART" id="SM01088">
    <property type="entry name" value="Col_cuticle_N"/>
    <property type="match status" value="1"/>
</dbReference>
<sequence length="373" mass="38258">MKQQRPNIAESMPKKQTTNDCCWDHFHLLAIGCCSVALFSVLALAIGVPILYSQIDSERSNILAKSQKFKGDSNRVWAVLQFSTFTESRNKRSSSAERGGQSALGSACSCSMLSCPQGPPGPPGLPGPDSPPGQAGSPGESGVDGLDIVVESELDLPCTVCPGGPPGQRGHQGERGMSGIAGLRGEEGIEGREGSPGPRGSVGPRGNFGPKGKSGLVGIGGNQVVSGVGVKGPKGRPGPAGQMGPHGLPGSILGGQTGGMGEQGPAGQAGDAGRHGEAGETGQPGEAGMPSAYCPTDCGVSHIKVPGFEKGEEAERSGGEAVDRATKTPPKQNNQPKGERQKKQGKATELWAIGEENGEIRRHPTGGYYRKQK</sequence>
<dbReference type="Pfam" id="PF01484">
    <property type="entry name" value="Col_cuticle_N"/>
    <property type="match status" value="1"/>
</dbReference>
<dbReference type="PANTHER" id="PTHR24637:SF334">
    <property type="entry name" value="NEMATODE CUTICLE COLLAGEN N-TERMINAL DOMAIN-CONTAINING PROTEIN"/>
    <property type="match status" value="1"/>
</dbReference>
<dbReference type="PANTHER" id="PTHR24637">
    <property type="entry name" value="COLLAGEN"/>
    <property type="match status" value="1"/>
</dbReference>
<name>A0ABD2KJV8_HETSC</name>
<evidence type="ECO:0000313" key="6">
    <source>
        <dbReference type="Proteomes" id="UP001620645"/>
    </source>
</evidence>
<accession>A0ABD2KJV8</accession>
<evidence type="ECO:0000256" key="3">
    <source>
        <dbReference type="SAM" id="Phobius"/>
    </source>
</evidence>
<feature type="domain" description="Nematode cuticle collagen N-terminal" evidence="4">
    <location>
        <begin position="28"/>
        <end position="80"/>
    </location>
</feature>
<keyword evidence="3" id="KW-1133">Transmembrane helix</keyword>
<feature type="compositionally biased region" description="Basic and acidic residues" evidence="2">
    <location>
        <begin position="307"/>
        <end position="326"/>
    </location>
</feature>
<feature type="compositionally biased region" description="Low complexity" evidence="2">
    <location>
        <begin position="195"/>
        <end position="205"/>
    </location>
</feature>
<evidence type="ECO:0000313" key="5">
    <source>
        <dbReference type="EMBL" id="KAL3103214.1"/>
    </source>
</evidence>
<evidence type="ECO:0000256" key="1">
    <source>
        <dbReference type="ARBA" id="ARBA00022737"/>
    </source>
</evidence>
<feature type="region of interest" description="Disordered" evidence="2">
    <location>
        <begin position="187"/>
        <end position="293"/>
    </location>
</feature>
<dbReference type="AlphaFoldDB" id="A0ABD2KJV8"/>
<dbReference type="Pfam" id="PF01391">
    <property type="entry name" value="Collagen"/>
    <property type="match status" value="1"/>
</dbReference>
<feature type="region of interest" description="Disordered" evidence="2">
    <location>
        <begin position="307"/>
        <end position="373"/>
    </location>
</feature>
<gene>
    <name evidence="5" type="ORF">niasHS_002400</name>
</gene>
<dbReference type="InterPro" id="IPR008160">
    <property type="entry name" value="Collagen"/>
</dbReference>
<dbReference type="Gene3D" id="1.20.5.320">
    <property type="entry name" value="6-Phosphogluconate Dehydrogenase, domain 3"/>
    <property type="match status" value="1"/>
</dbReference>
<evidence type="ECO:0000256" key="2">
    <source>
        <dbReference type="SAM" id="MobiDB-lite"/>
    </source>
</evidence>
<organism evidence="5 6">
    <name type="scientific">Heterodera schachtii</name>
    <name type="common">Sugarbeet cyst nematode worm</name>
    <name type="synonym">Tylenchus schachtii</name>
    <dbReference type="NCBI Taxonomy" id="97005"/>
    <lineage>
        <taxon>Eukaryota</taxon>
        <taxon>Metazoa</taxon>
        <taxon>Ecdysozoa</taxon>
        <taxon>Nematoda</taxon>
        <taxon>Chromadorea</taxon>
        <taxon>Rhabditida</taxon>
        <taxon>Tylenchina</taxon>
        <taxon>Tylenchomorpha</taxon>
        <taxon>Tylenchoidea</taxon>
        <taxon>Heteroderidae</taxon>
        <taxon>Heteroderinae</taxon>
        <taxon>Heterodera</taxon>
    </lineage>
</organism>
<feature type="region of interest" description="Disordered" evidence="2">
    <location>
        <begin position="118"/>
        <end position="144"/>
    </location>
</feature>
<keyword evidence="3" id="KW-0472">Membrane</keyword>
<feature type="compositionally biased region" description="Pro residues" evidence="2">
    <location>
        <begin position="118"/>
        <end position="131"/>
    </location>
</feature>
<dbReference type="EMBL" id="JBICCN010000015">
    <property type="protein sequence ID" value="KAL3103214.1"/>
    <property type="molecule type" value="Genomic_DNA"/>
</dbReference>
<protein>
    <recommendedName>
        <fullName evidence="4">Nematode cuticle collagen N-terminal domain-containing protein</fullName>
    </recommendedName>
</protein>
<evidence type="ECO:0000259" key="4">
    <source>
        <dbReference type="SMART" id="SM01088"/>
    </source>
</evidence>
<proteinExistence type="predicted"/>
<feature type="transmembrane region" description="Helical" evidence="3">
    <location>
        <begin position="26"/>
        <end position="52"/>
    </location>
</feature>
<dbReference type="InterPro" id="IPR002486">
    <property type="entry name" value="Col_cuticle_N"/>
</dbReference>
<feature type="compositionally biased region" description="Gly residues" evidence="2">
    <location>
        <begin position="252"/>
        <end position="264"/>
    </location>
</feature>
<keyword evidence="3" id="KW-0812">Transmembrane</keyword>
<keyword evidence="6" id="KW-1185">Reference proteome</keyword>